<evidence type="ECO:0000313" key="1">
    <source>
        <dbReference type="EMBL" id="KAE9045301.1"/>
    </source>
</evidence>
<dbReference type="Proteomes" id="UP000434957">
    <property type="component" value="Unassembled WGS sequence"/>
</dbReference>
<reference evidence="2 4" key="1">
    <citation type="submission" date="2018-08" db="EMBL/GenBank/DDBJ databases">
        <title>Genomic investigation of the strawberry pathogen Phytophthora fragariae indicates pathogenicity is determined by transcriptional variation in three key races.</title>
        <authorList>
            <person name="Adams T.M."/>
            <person name="Armitage A.D."/>
            <person name="Sobczyk M.K."/>
            <person name="Bates H.J."/>
            <person name="Dunwell J.M."/>
            <person name="Nellist C.F."/>
            <person name="Harrison R.J."/>
        </authorList>
    </citation>
    <scope>NUCLEOTIDE SEQUENCE [LARGE SCALE GENOMIC DNA]</scope>
    <source>
        <strain evidence="1 3">SCRP249</strain>
        <strain evidence="2 4">SCRP333</strain>
    </source>
</reference>
<dbReference type="EMBL" id="QXFV01000217">
    <property type="protein sequence ID" value="KAE9045301.1"/>
    <property type="molecule type" value="Genomic_DNA"/>
</dbReference>
<dbReference type="AlphaFoldDB" id="A0A6A4FW62"/>
<accession>A0A6A4FW62</accession>
<keyword evidence="4" id="KW-1185">Reference proteome</keyword>
<gene>
    <name evidence="1" type="ORF">PR001_g5033</name>
    <name evidence="2" type="ORF">PR003_g5185</name>
</gene>
<proteinExistence type="predicted"/>
<comment type="caution">
    <text evidence="2">The sequence shown here is derived from an EMBL/GenBank/DDBJ whole genome shotgun (WGS) entry which is preliminary data.</text>
</comment>
<evidence type="ECO:0000313" key="3">
    <source>
        <dbReference type="Proteomes" id="UP000429607"/>
    </source>
</evidence>
<evidence type="ECO:0000313" key="2">
    <source>
        <dbReference type="EMBL" id="KAE9350837.1"/>
    </source>
</evidence>
<sequence length="33" mass="4032">MIPMWILPNPEKVKTVMNVARPYDLRKVRVFWC</sequence>
<name>A0A6A4FW62_9STRA</name>
<evidence type="ECO:0000313" key="4">
    <source>
        <dbReference type="Proteomes" id="UP000434957"/>
    </source>
</evidence>
<organism evidence="2 4">
    <name type="scientific">Phytophthora rubi</name>
    <dbReference type="NCBI Taxonomy" id="129364"/>
    <lineage>
        <taxon>Eukaryota</taxon>
        <taxon>Sar</taxon>
        <taxon>Stramenopiles</taxon>
        <taxon>Oomycota</taxon>
        <taxon>Peronosporomycetes</taxon>
        <taxon>Peronosporales</taxon>
        <taxon>Peronosporaceae</taxon>
        <taxon>Phytophthora</taxon>
    </lineage>
</organism>
<protein>
    <submittedName>
        <fullName evidence="2">Uncharacterized protein</fullName>
    </submittedName>
</protein>
<dbReference type="Proteomes" id="UP000429607">
    <property type="component" value="Unassembled WGS sequence"/>
</dbReference>
<dbReference type="EMBL" id="QXFT01000210">
    <property type="protein sequence ID" value="KAE9350837.1"/>
    <property type="molecule type" value="Genomic_DNA"/>
</dbReference>